<evidence type="ECO:0000313" key="2">
    <source>
        <dbReference type="EMBL" id="KPL54567.1"/>
    </source>
</evidence>
<dbReference type="EMBL" id="LJYW01000001">
    <property type="protein sequence ID" value="KPL54567.1"/>
    <property type="molecule type" value="Genomic_DNA"/>
</dbReference>
<dbReference type="Proteomes" id="UP000048984">
    <property type="component" value="Unassembled WGS sequence"/>
</dbReference>
<feature type="transmembrane region" description="Helical" evidence="1">
    <location>
        <begin position="7"/>
        <end position="28"/>
    </location>
</feature>
<reference evidence="2 3" key="2">
    <citation type="submission" date="2015-10" db="EMBL/GenBank/DDBJ databases">
        <title>Draft Genome Sequence of Prosthecomicrobium hirschii ATCC 27832.</title>
        <authorList>
            <person name="Daniel J."/>
            <person name="Givan S.A."/>
            <person name="Brun Y.V."/>
            <person name="Brown P.J."/>
        </authorList>
    </citation>
    <scope>NUCLEOTIDE SEQUENCE [LARGE SCALE GENOMIC DNA]</scope>
    <source>
        <strain evidence="2 3">16</strain>
    </source>
</reference>
<name>A0A0P6VNZ3_9HYPH</name>
<dbReference type="RefSeq" id="WP_054360734.1">
    <property type="nucleotide sequence ID" value="NZ_LJYW01000001.1"/>
</dbReference>
<evidence type="ECO:0000313" key="3">
    <source>
        <dbReference type="Proteomes" id="UP000048984"/>
    </source>
</evidence>
<comment type="caution">
    <text evidence="2">The sequence shown here is derived from an EMBL/GenBank/DDBJ whole genome shotgun (WGS) entry which is preliminary data.</text>
</comment>
<accession>A0A0P6VNZ3</accession>
<dbReference type="AlphaFoldDB" id="A0A0P6VNZ3"/>
<keyword evidence="1" id="KW-0472">Membrane</keyword>
<sequence length="63" mass="6556">MSKLAALFLRIALMLAGLGVAALIGTYWMGPGWYFGGTIAAGVLLGLAFAAYMLVQAFRNASS</sequence>
<proteinExistence type="predicted"/>
<keyword evidence="1" id="KW-1133">Transmembrane helix</keyword>
<keyword evidence="1" id="KW-0812">Transmembrane</keyword>
<keyword evidence="3" id="KW-1185">Reference proteome</keyword>
<evidence type="ECO:0000256" key="1">
    <source>
        <dbReference type="SAM" id="Phobius"/>
    </source>
</evidence>
<reference evidence="2 3" key="1">
    <citation type="submission" date="2015-09" db="EMBL/GenBank/DDBJ databases">
        <authorList>
            <person name="Jackson K.R."/>
            <person name="Lunt B.L."/>
            <person name="Fisher J.N.B."/>
            <person name="Gardner A.V."/>
            <person name="Bailey M.E."/>
            <person name="Deus L.M."/>
            <person name="Earl A.S."/>
            <person name="Gibby P.D."/>
            <person name="Hartmann K.A."/>
            <person name="Liu J.E."/>
            <person name="Manci A.M."/>
            <person name="Nielsen D.A."/>
            <person name="Solomon M.B."/>
            <person name="Breakwell D.P."/>
            <person name="Burnett S.H."/>
            <person name="Grose J.H."/>
        </authorList>
    </citation>
    <scope>NUCLEOTIDE SEQUENCE [LARGE SCALE GENOMIC DNA]</scope>
    <source>
        <strain evidence="2 3">16</strain>
    </source>
</reference>
<protein>
    <submittedName>
        <fullName evidence="2">Uncharacterized protein</fullName>
    </submittedName>
</protein>
<gene>
    <name evidence="2" type="ORF">ABB55_22005</name>
</gene>
<organism evidence="2 3">
    <name type="scientific">Prosthecodimorpha hirschii</name>
    <dbReference type="NCBI Taxonomy" id="665126"/>
    <lineage>
        <taxon>Bacteria</taxon>
        <taxon>Pseudomonadati</taxon>
        <taxon>Pseudomonadota</taxon>
        <taxon>Alphaproteobacteria</taxon>
        <taxon>Hyphomicrobiales</taxon>
        <taxon>Ancalomicrobiaceae</taxon>
        <taxon>Prosthecodimorpha</taxon>
    </lineage>
</organism>
<feature type="transmembrane region" description="Helical" evidence="1">
    <location>
        <begin position="34"/>
        <end position="55"/>
    </location>
</feature>